<accession>H1D1R8</accession>
<proteinExistence type="predicted"/>
<dbReference type="AlphaFoldDB" id="H1D1R8"/>
<sequence length="184" mass="21333">MLLLVKIAAVIVLIICLGFIAYWAVAVIKGDCVLRMLKSKRTPLKVESMDMRHVRLSFTIPIKNVGKQLGTIMDAFVRIYIPFEQYDKARVTGHLTDFDVPRHDDYWQAFILDPGKEKKFLITLDIDGKGQSILQDLETFPEFGMDIIYQVVARSDYYYAKTRVVITREELQNALYEYTSEVRK</sequence>
<organism evidence="2 3">
    <name type="scientific">Dialister succinatiphilus YIT 11850</name>
    <dbReference type="NCBI Taxonomy" id="742743"/>
    <lineage>
        <taxon>Bacteria</taxon>
        <taxon>Bacillati</taxon>
        <taxon>Bacillota</taxon>
        <taxon>Negativicutes</taxon>
        <taxon>Veillonellales</taxon>
        <taxon>Veillonellaceae</taxon>
        <taxon>Dialister</taxon>
    </lineage>
</organism>
<feature type="transmembrane region" description="Helical" evidence="1">
    <location>
        <begin position="6"/>
        <end position="28"/>
    </location>
</feature>
<keyword evidence="1" id="KW-1133">Transmembrane helix</keyword>
<evidence type="ECO:0000256" key="1">
    <source>
        <dbReference type="SAM" id="Phobius"/>
    </source>
</evidence>
<dbReference type="RefSeq" id="WP_008860050.1">
    <property type="nucleotide sequence ID" value="NZ_JH591188.1"/>
</dbReference>
<keyword evidence="1" id="KW-0812">Transmembrane</keyword>
<dbReference type="PATRIC" id="fig|742743.3.peg.1587"/>
<name>H1D1R8_9FIRM</name>
<dbReference type="Proteomes" id="UP000003277">
    <property type="component" value="Unassembled WGS sequence"/>
</dbReference>
<evidence type="ECO:0000313" key="3">
    <source>
        <dbReference type="Proteomes" id="UP000003277"/>
    </source>
</evidence>
<dbReference type="STRING" id="742743.HMPREF9453_01556"/>
<keyword evidence="3" id="KW-1185">Reference proteome</keyword>
<evidence type="ECO:0000313" key="2">
    <source>
        <dbReference type="EMBL" id="EHO62431.1"/>
    </source>
</evidence>
<reference evidence="2 3" key="1">
    <citation type="submission" date="2011-11" db="EMBL/GenBank/DDBJ databases">
        <title>The Genome Sequence of Dialister succinatiphilus YIT 11850.</title>
        <authorList>
            <consortium name="The Broad Institute Genome Sequencing Platform"/>
            <person name="Earl A."/>
            <person name="Ward D."/>
            <person name="Feldgarden M."/>
            <person name="Gevers D."/>
            <person name="Morotomi M."/>
            <person name="Young S.K."/>
            <person name="Zeng Q."/>
            <person name="Gargeya S."/>
            <person name="Fitzgerald M."/>
            <person name="Haas B."/>
            <person name="Abouelleil A."/>
            <person name="Alvarado L."/>
            <person name="Arachchi H.M."/>
            <person name="Berlin A."/>
            <person name="Brown A."/>
            <person name="Chapman S.B."/>
            <person name="Dunbar C."/>
            <person name="Gearin G."/>
            <person name="Goldberg J."/>
            <person name="Griggs A."/>
            <person name="Gujja S."/>
            <person name="Heiman D."/>
            <person name="Howarth C."/>
            <person name="Lui A."/>
            <person name="MacDonald P.J.P."/>
            <person name="Montmayeur A."/>
            <person name="Murphy C."/>
            <person name="Neiman D."/>
            <person name="Pearson M."/>
            <person name="Priest M."/>
            <person name="Roberts A."/>
            <person name="Saif S."/>
            <person name="Shea T."/>
            <person name="Sisk P."/>
            <person name="Stolte C."/>
            <person name="Sykes S."/>
            <person name="Wortman J."/>
            <person name="Nusbaum C."/>
            <person name="Birren B."/>
        </authorList>
    </citation>
    <scope>NUCLEOTIDE SEQUENCE [LARGE SCALE GENOMIC DNA]</scope>
    <source>
        <strain evidence="2 3">YIT 11850</strain>
    </source>
</reference>
<dbReference type="HOGENOM" id="CLU_125877_0_0_9"/>
<dbReference type="EMBL" id="ADLT01000052">
    <property type="protein sequence ID" value="EHO62431.1"/>
    <property type="molecule type" value="Genomic_DNA"/>
</dbReference>
<protein>
    <submittedName>
        <fullName evidence="2">Uncharacterized protein</fullName>
    </submittedName>
</protein>
<keyword evidence="1" id="KW-0472">Membrane</keyword>
<dbReference type="OrthoDB" id="1665274at2"/>
<gene>
    <name evidence="2" type="ORF">HMPREF9453_01556</name>
</gene>
<comment type="caution">
    <text evidence="2">The sequence shown here is derived from an EMBL/GenBank/DDBJ whole genome shotgun (WGS) entry which is preliminary data.</text>
</comment>
<dbReference type="GeneID" id="98910756"/>